<proteinExistence type="inferred from homology"/>
<dbReference type="Gene3D" id="3.20.20.10">
    <property type="entry name" value="Alanine racemase"/>
    <property type="match status" value="1"/>
</dbReference>
<dbReference type="PANTHER" id="PTHR28004">
    <property type="entry name" value="ZGC:162816-RELATED"/>
    <property type="match status" value="1"/>
</dbReference>
<dbReference type="InterPro" id="IPR029066">
    <property type="entry name" value="PLP-binding_barrel"/>
</dbReference>
<gene>
    <name evidence="4" type="ORF">HD601_000036</name>
</gene>
<dbReference type="GO" id="GO:0016829">
    <property type="term" value="F:lyase activity"/>
    <property type="evidence" value="ECO:0007669"/>
    <property type="project" value="UniProtKB-KW"/>
</dbReference>
<feature type="domain" description="D-serine dehydratase-like" evidence="3">
    <location>
        <begin position="278"/>
        <end position="376"/>
    </location>
</feature>
<dbReference type="Pfam" id="PF01168">
    <property type="entry name" value="Ala_racemase_N"/>
    <property type="match status" value="1"/>
</dbReference>
<dbReference type="SUPFAM" id="SSF51419">
    <property type="entry name" value="PLP-binding barrel"/>
    <property type="match status" value="1"/>
</dbReference>
<name>A0A7W9GKP5_9ACTN</name>
<keyword evidence="5" id="KW-1185">Reference proteome</keyword>
<keyword evidence="2" id="KW-0456">Lyase</keyword>
<reference evidence="4 5" key="1">
    <citation type="submission" date="2020-08" db="EMBL/GenBank/DDBJ databases">
        <title>Sequencing the genomes of 1000 actinobacteria strains.</title>
        <authorList>
            <person name="Klenk H.-P."/>
        </authorList>
    </citation>
    <scope>NUCLEOTIDE SEQUENCE [LARGE SCALE GENOMIC DNA]</scope>
    <source>
        <strain evidence="4 5">DSM 102122</strain>
    </source>
</reference>
<dbReference type="InterPro" id="IPR051466">
    <property type="entry name" value="D-amino_acid_metab_enzyme"/>
</dbReference>
<accession>A0A7W9GKP5</accession>
<sequence length="389" mass="40274">MTHPTAGQSIHELPTPFAVLDDAALEHNLATMAAWCRDHGVELQPHGKTTMAPALFRRQLATGATGITAATPAQVRIMRAHGVPAVQLANELVQPAEAAWIAGELAGGDGFGFRAWVDSVDGVEILQAAAAPTGAVVDVLLEVGTPGGRTGTRTKADRDTVRAAVDSAPNVRLTGVAGYEGSVAGDRTPPSLAAVRAYLESLRAAGEELRDDVPSDGLDGGLVLSAGGSMFYDVVADVLGGGGRVVVRSGCYVTHDSGMFHRNSPLDGPDAPVRLRAALTVWGTVVSRPEPDRAFLDVGRRDASFDQGLPIPLAVLPRGATTAQPLDGAEVTALNDQHAFLAVAAGSSIAVGDRVQLGISHPCTTFDKWRAIPLAGAGGVVTDIVETWF</sequence>
<evidence type="ECO:0000313" key="4">
    <source>
        <dbReference type="EMBL" id="MBB5785461.1"/>
    </source>
</evidence>
<dbReference type="PANTHER" id="PTHR28004:SF8">
    <property type="entry name" value="D-SERINE DEAMINASE"/>
    <property type="match status" value="1"/>
</dbReference>
<dbReference type="AlphaFoldDB" id="A0A7W9GKP5"/>
<dbReference type="Proteomes" id="UP000542813">
    <property type="component" value="Unassembled WGS sequence"/>
</dbReference>
<protein>
    <submittedName>
        <fullName evidence="4">D-serine deaminase-like pyridoxal phosphate-dependent protein</fullName>
    </submittedName>
</protein>
<evidence type="ECO:0000256" key="2">
    <source>
        <dbReference type="ARBA" id="ARBA00023239"/>
    </source>
</evidence>
<comment type="caution">
    <text evidence="4">The sequence shown here is derived from an EMBL/GenBank/DDBJ whole genome shotgun (WGS) entry which is preliminary data.</text>
</comment>
<dbReference type="RefSeq" id="WP_184818218.1">
    <property type="nucleotide sequence ID" value="NZ_JACHMM010000001.1"/>
</dbReference>
<evidence type="ECO:0000313" key="5">
    <source>
        <dbReference type="Proteomes" id="UP000542813"/>
    </source>
</evidence>
<comment type="similarity">
    <text evidence="1">Belongs to the DSD1 family.</text>
</comment>
<organism evidence="4 5">
    <name type="scientific">Jiangella mangrovi</name>
    <dbReference type="NCBI Taxonomy" id="1524084"/>
    <lineage>
        <taxon>Bacteria</taxon>
        <taxon>Bacillati</taxon>
        <taxon>Actinomycetota</taxon>
        <taxon>Actinomycetes</taxon>
        <taxon>Jiangellales</taxon>
        <taxon>Jiangellaceae</taxon>
        <taxon>Jiangella</taxon>
    </lineage>
</organism>
<evidence type="ECO:0000259" key="3">
    <source>
        <dbReference type="SMART" id="SM01119"/>
    </source>
</evidence>
<dbReference type="InterPro" id="IPR026956">
    <property type="entry name" value="D-ser_dehydrat-like_dom"/>
</dbReference>
<dbReference type="Gene3D" id="2.40.37.20">
    <property type="entry name" value="D-serine dehydratase-like domain"/>
    <property type="match status" value="1"/>
</dbReference>
<dbReference type="SMART" id="SM01119">
    <property type="entry name" value="D-ser_dehydrat"/>
    <property type="match status" value="1"/>
</dbReference>
<dbReference type="EMBL" id="JACHMM010000001">
    <property type="protein sequence ID" value="MBB5785461.1"/>
    <property type="molecule type" value="Genomic_DNA"/>
</dbReference>
<evidence type="ECO:0000256" key="1">
    <source>
        <dbReference type="ARBA" id="ARBA00005323"/>
    </source>
</evidence>
<dbReference type="InterPro" id="IPR042208">
    <property type="entry name" value="D-ser_dehydrat-like_sf"/>
</dbReference>
<dbReference type="InterPro" id="IPR001608">
    <property type="entry name" value="Ala_racemase_N"/>
</dbReference>
<dbReference type="Pfam" id="PF14031">
    <property type="entry name" value="D-ser_dehydrat"/>
    <property type="match status" value="1"/>
</dbReference>